<feature type="region of interest" description="Disordered" evidence="1">
    <location>
        <begin position="643"/>
        <end position="667"/>
    </location>
</feature>
<gene>
    <name evidence="2" type="ORF">CHS0354_019720</name>
</gene>
<feature type="region of interest" description="Disordered" evidence="1">
    <location>
        <begin position="761"/>
        <end position="794"/>
    </location>
</feature>
<reference evidence="2" key="3">
    <citation type="submission" date="2023-05" db="EMBL/GenBank/DDBJ databases">
        <authorList>
            <person name="Smith C.H."/>
        </authorList>
    </citation>
    <scope>NUCLEOTIDE SEQUENCE</scope>
    <source>
        <strain evidence="2">CHS0354</strain>
        <tissue evidence="2">Mantle</tissue>
    </source>
</reference>
<dbReference type="EMBL" id="JAEAOA010001201">
    <property type="protein sequence ID" value="KAK3587850.1"/>
    <property type="molecule type" value="Genomic_DNA"/>
</dbReference>
<comment type="caution">
    <text evidence="2">The sequence shown here is derived from an EMBL/GenBank/DDBJ whole genome shotgun (WGS) entry which is preliminary data.</text>
</comment>
<feature type="region of interest" description="Disordered" evidence="1">
    <location>
        <begin position="696"/>
        <end position="731"/>
    </location>
</feature>
<feature type="compositionally biased region" description="Polar residues" evidence="1">
    <location>
        <begin position="597"/>
        <end position="614"/>
    </location>
</feature>
<feature type="compositionally biased region" description="Basic and acidic residues" evidence="1">
    <location>
        <begin position="527"/>
        <end position="538"/>
    </location>
</feature>
<reference evidence="2" key="2">
    <citation type="journal article" date="2021" name="Genome Biol. Evol.">
        <title>Developing a high-quality reference genome for a parasitic bivalve with doubly uniparental inheritance (Bivalvia: Unionida).</title>
        <authorList>
            <person name="Smith C.H."/>
        </authorList>
    </citation>
    <scope>NUCLEOTIDE SEQUENCE</scope>
    <source>
        <strain evidence="2">CHS0354</strain>
        <tissue evidence="2">Mantle</tissue>
    </source>
</reference>
<feature type="compositionally biased region" description="Basic and acidic residues" evidence="1">
    <location>
        <begin position="560"/>
        <end position="582"/>
    </location>
</feature>
<feature type="region of interest" description="Disordered" evidence="1">
    <location>
        <begin position="817"/>
        <end position="842"/>
    </location>
</feature>
<feature type="compositionally biased region" description="Basic and acidic residues" evidence="1">
    <location>
        <begin position="496"/>
        <end position="507"/>
    </location>
</feature>
<feature type="compositionally biased region" description="Basic residues" evidence="1">
    <location>
        <begin position="773"/>
        <end position="786"/>
    </location>
</feature>
<feature type="compositionally biased region" description="Basic and acidic residues" evidence="1">
    <location>
        <begin position="718"/>
        <end position="731"/>
    </location>
</feature>
<feature type="compositionally biased region" description="Basic and acidic residues" evidence="1">
    <location>
        <begin position="761"/>
        <end position="772"/>
    </location>
</feature>
<feature type="compositionally biased region" description="Basic and acidic residues" evidence="1">
    <location>
        <begin position="696"/>
        <end position="706"/>
    </location>
</feature>
<name>A0AAE0VSX8_9BIVA</name>
<feature type="compositionally biased region" description="Polar residues" evidence="1">
    <location>
        <begin position="316"/>
        <end position="354"/>
    </location>
</feature>
<feature type="compositionally biased region" description="Basic residues" evidence="1">
    <location>
        <begin position="883"/>
        <end position="894"/>
    </location>
</feature>
<feature type="region of interest" description="Disordered" evidence="1">
    <location>
        <begin position="860"/>
        <end position="911"/>
    </location>
</feature>
<proteinExistence type="predicted"/>
<feature type="compositionally biased region" description="Basic and acidic residues" evidence="1">
    <location>
        <begin position="252"/>
        <end position="261"/>
    </location>
</feature>
<feature type="region of interest" description="Disordered" evidence="1">
    <location>
        <begin position="373"/>
        <end position="398"/>
    </location>
</feature>
<evidence type="ECO:0000313" key="3">
    <source>
        <dbReference type="Proteomes" id="UP001195483"/>
    </source>
</evidence>
<keyword evidence="3" id="KW-1185">Reference proteome</keyword>
<feature type="compositionally biased region" description="Polar residues" evidence="1">
    <location>
        <begin position="202"/>
        <end position="213"/>
    </location>
</feature>
<dbReference type="AlphaFoldDB" id="A0AAE0VSX8"/>
<feature type="compositionally biased region" description="Polar residues" evidence="1">
    <location>
        <begin position="222"/>
        <end position="250"/>
    </location>
</feature>
<feature type="region of interest" description="Disordered" evidence="1">
    <location>
        <begin position="197"/>
        <end position="359"/>
    </location>
</feature>
<organism evidence="2 3">
    <name type="scientific">Potamilus streckersoni</name>
    <dbReference type="NCBI Taxonomy" id="2493646"/>
    <lineage>
        <taxon>Eukaryota</taxon>
        <taxon>Metazoa</taxon>
        <taxon>Spiralia</taxon>
        <taxon>Lophotrochozoa</taxon>
        <taxon>Mollusca</taxon>
        <taxon>Bivalvia</taxon>
        <taxon>Autobranchia</taxon>
        <taxon>Heteroconchia</taxon>
        <taxon>Palaeoheterodonta</taxon>
        <taxon>Unionida</taxon>
        <taxon>Unionoidea</taxon>
        <taxon>Unionidae</taxon>
        <taxon>Ambleminae</taxon>
        <taxon>Lampsilini</taxon>
        <taxon>Potamilus</taxon>
    </lineage>
</organism>
<sequence>MTEDSSIKCLKSELKCEGTFVRLLFHRYGSDSQIPKEEENRSITNPILARTDHTPDTIEKSYQPLSSGIGDCKSRKAHDQCVFSNIHGATRANLDNFRFEESFAEPELIIRDEQSFIRICPGVGKLSFAQMLKILNRLLQDYADACVKVSFPNSDTEICVSSEYEMEYPCVRENPQVKEQLASDKCTVREFRNEKKIETEAPKSTQDSKSSKNNAKDVHVNVSDNQSAIKRTQPTDFKNLVNMHSETLQMKTPEKNRKTTEKNIPSDSERNMVPHCMPANDTNSPTPKENPPIQQSNKTTNMENTTATDKPATKKIIQSTQSGPTESTRNMKSANSDLNSSYNKQTASTESNPNARKGTLVDKVTKVNNVNVNKVDNNASQTKGLKNSKQCNKGTPRMFCEEGAGKLKMSRVLNEREKKADGQAPDASSTPLTPKKENRSNKCENKTPNTPPYNPPAASSTPLTPKKENRSDKCENKTPNTPPYNPPAASSTPLTPKKENRSDKCENKTPNTPPYIPPDASSTPLTPKKENRSDKCENKTPNTPPYNPPSSVKLQLLQKKISELERAEEREKQLQHVEKLRNESMAAIHAQRKRTTEINTVTSKQKSPNKTAHQFDSDSSEDEDSCLNANRCDAQERVRKNGEFISNSSDDSDTEVECNFKGKAKSPARELSVLPDYEYYEDLNMSVETEKLTEERAGKLCDRDDANGVSQNPGKWKNSPDENSKHSEPWRRRIAPLYQNDGAFELASHYRIDGRVEAEMSKRGSREKTLLHKEKKKRRGIPNRHLRKEDKSNVNFDEEQFHELENVKDDASVFIKENIEKSRDKSTEKKADEATERKPIELVEDTRHFEQIPMEVIMRKAKDDDDIDDKYSVRGRANDSKNRDKKKKKQRTHSQKPILVCGLPTPHKTKH</sequence>
<feature type="compositionally biased region" description="Polar residues" evidence="1">
    <location>
        <begin position="379"/>
        <end position="393"/>
    </location>
</feature>
<feature type="region of interest" description="Disordered" evidence="1">
    <location>
        <begin position="415"/>
        <end position="627"/>
    </location>
</feature>
<evidence type="ECO:0000256" key="1">
    <source>
        <dbReference type="SAM" id="MobiDB-lite"/>
    </source>
</evidence>
<protein>
    <submittedName>
        <fullName evidence="2">Uncharacterized protein</fullName>
    </submittedName>
</protein>
<reference evidence="2" key="1">
    <citation type="journal article" date="2021" name="Genome Biol. Evol.">
        <title>A High-Quality Reference Genome for a Parasitic Bivalve with Doubly Uniparental Inheritance (Bivalvia: Unionida).</title>
        <authorList>
            <person name="Smith C.H."/>
        </authorList>
    </citation>
    <scope>NUCLEOTIDE SEQUENCE</scope>
    <source>
        <strain evidence="2">CHS0354</strain>
    </source>
</reference>
<feature type="compositionally biased region" description="Basic and acidic residues" evidence="1">
    <location>
        <begin position="465"/>
        <end position="476"/>
    </location>
</feature>
<feature type="compositionally biased region" description="Basic and acidic residues" evidence="1">
    <location>
        <begin position="434"/>
        <end position="445"/>
    </location>
</feature>
<feature type="compositionally biased region" description="Polar residues" evidence="1">
    <location>
        <begin position="280"/>
        <end position="308"/>
    </location>
</feature>
<dbReference type="Proteomes" id="UP001195483">
    <property type="component" value="Unassembled WGS sequence"/>
</dbReference>
<feature type="compositionally biased region" description="Basic and acidic residues" evidence="1">
    <location>
        <begin position="860"/>
        <end position="882"/>
    </location>
</feature>
<accession>A0AAE0VSX8</accession>
<evidence type="ECO:0000313" key="2">
    <source>
        <dbReference type="EMBL" id="KAK3587850.1"/>
    </source>
</evidence>